<feature type="signal peptide" evidence="2">
    <location>
        <begin position="1"/>
        <end position="20"/>
    </location>
</feature>
<dbReference type="InterPro" id="IPR000421">
    <property type="entry name" value="FA58C"/>
</dbReference>
<feature type="chain" id="PRO_5022937690" evidence="2">
    <location>
        <begin position="21"/>
        <end position="264"/>
    </location>
</feature>
<name>A0A5D0R258_9FLAO</name>
<evidence type="ECO:0000256" key="2">
    <source>
        <dbReference type="SAM" id="SignalP"/>
    </source>
</evidence>
<comment type="caution">
    <text evidence="5">The sequence shown here is derived from an EMBL/GenBank/DDBJ whole genome shotgun (WGS) entry which is preliminary data.</text>
</comment>
<dbReference type="InterPro" id="IPR008979">
    <property type="entry name" value="Galactose-bd-like_sf"/>
</dbReference>
<dbReference type="Proteomes" id="UP000324358">
    <property type="component" value="Unassembled WGS sequence"/>
</dbReference>
<proteinExistence type="predicted"/>
<dbReference type="EMBL" id="VSKL01000001">
    <property type="protein sequence ID" value="TYB74788.1"/>
    <property type="molecule type" value="Genomic_DNA"/>
</dbReference>
<dbReference type="Pfam" id="PF00754">
    <property type="entry name" value="F5_F8_type_C"/>
    <property type="match status" value="1"/>
</dbReference>
<dbReference type="RefSeq" id="WP_066250792.1">
    <property type="nucleotide sequence ID" value="NZ_VSKL01000001.1"/>
</dbReference>
<protein>
    <submittedName>
        <fullName evidence="5">T9SS type A sorting domain-containing protein</fullName>
    </submittedName>
</protein>
<evidence type="ECO:0000259" key="3">
    <source>
        <dbReference type="Pfam" id="PF00754"/>
    </source>
</evidence>
<dbReference type="InterPro" id="IPR026444">
    <property type="entry name" value="Secre_tail"/>
</dbReference>
<keyword evidence="1 2" id="KW-0732">Signal</keyword>
<reference evidence="5 6" key="1">
    <citation type="submission" date="2019-08" db="EMBL/GenBank/DDBJ databases">
        <title>Genomes of Antarctic Bizionia species.</title>
        <authorList>
            <person name="Bowman J.P."/>
        </authorList>
    </citation>
    <scope>NUCLEOTIDE SEQUENCE [LARGE SCALE GENOMIC DNA]</scope>
    <source>
        <strain evidence="5 6">APA-1</strain>
    </source>
</reference>
<organism evidence="5 6">
    <name type="scientific">Bizionia algoritergicola</name>
    <dbReference type="NCBI Taxonomy" id="291187"/>
    <lineage>
        <taxon>Bacteria</taxon>
        <taxon>Pseudomonadati</taxon>
        <taxon>Bacteroidota</taxon>
        <taxon>Flavobacteriia</taxon>
        <taxon>Flavobacteriales</taxon>
        <taxon>Flavobacteriaceae</taxon>
        <taxon>Bizionia</taxon>
    </lineage>
</organism>
<accession>A0A5D0R258</accession>
<feature type="domain" description="Secretion system C-terminal sorting" evidence="4">
    <location>
        <begin position="193"/>
        <end position="263"/>
    </location>
</feature>
<dbReference type="AlphaFoldDB" id="A0A5D0R258"/>
<dbReference type="NCBIfam" id="TIGR04183">
    <property type="entry name" value="Por_Secre_tail"/>
    <property type="match status" value="1"/>
</dbReference>
<dbReference type="Gene3D" id="2.60.120.260">
    <property type="entry name" value="Galactose-binding domain-like"/>
    <property type="match status" value="1"/>
</dbReference>
<evidence type="ECO:0000259" key="4">
    <source>
        <dbReference type="Pfam" id="PF18962"/>
    </source>
</evidence>
<feature type="domain" description="F5/8 type C" evidence="3">
    <location>
        <begin position="61"/>
        <end position="164"/>
    </location>
</feature>
<dbReference type="SUPFAM" id="SSF49785">
    <property type="entry name" value="Galactose-binding domain-like"/>
    <property type="match status" value="1"/>
</dbReference>
<dbReference type="OrthoDB" id="5381604at2"/>
<sequence>MKKITYLLAIFIASFLQLQAQIVVNPVSATTTFVADYGTDVVNTYNGSGLETPASLTSNHVATDGANSFVATTVTGTIDFDLGNTYDVVGLSFWNQNGGGPDPQVGVNAVNFYYSLDNITYTLIPGAPTAFAQVLTNIAGPETATFATVSAAYIRMEVLTNHGEVQTGFAEIAFSSTGPTLSVERANATVFSIYPNPAQGSVNVSSNLEQATQLGIYDITGKLVLSNTISFGNNRLNISSLSSGVYLMRVSTSTKTVTKKLVVN</sequence>
<gene>
    <name evidence="5" type="ORF">ES675_01240</name>
</gene>
<keyword evidence="6" id="KW-1185">Reference proteome</keyword>
<evidence type="ECO:0000256" key="1">
    <source>
        <dbReference type="ARBA" id="ARBA00022729"/>
    </source>
</evidence>
<dbReference type="Pfam" id="PF18962">
    <property type="entry name" value="Por_Secre_tail"/>
    <property type="match status" value="1"/>
</dbReference>
<evidence type="ECO:0000313" key="5">
    <source>
        <dbReference type="EMBL" id="TYB74788.1"/>
    </source>
</evidence>
<evidence type="ECO:0000313" key="6">
    <source>
        <dbReference type="Proteomes" id="UP000324358"/>
    </source>
</evidence>